<keyword evidence="3 6" id="KW-0479">Metal-binding</keyword>
<dbReference type="AlphaFoldDB" id="A0A011R496"/>
<evidence type="ECO:0000256" key="7">
    <source>
        <dbReference type="SAM" id="SignalP"/>
    </source>
</evidence>
<accession>A0A011R496</accession>
<evidence type="ECO:0000256" key="3">
    <source>
        <dbReference type="ARBA" id="ARBA00022723"/>
    </source>
</evidence>
<dbReference type="InterPro" id="IPR036909">
    <property type="entry name" value="Cyt_c-like_dom_sf"/>
</dbReference>
<evidence type="ECO:0000313" key="10">
    <source>
        <dbReference type="Proteomes" id="UP000022141"/>
    </source>
</evidence>
<comment type="caution">
    <text evidence="9">The sequence shown here is derived from an EMBL/GenBank/DDBJ whole genome shotgun (WGS) entry which is preliminary data.</text>
</comment>
<dbReference type="Gene3D" id="1.10.760.10">
    <property type="entry name" value="Cytochrome c-like domain"/>
    <property type="match status" value="2"/>
</dbReference>
<dbReference type="GO" id="GO:0046872">
    <property type="term" value="F:metal ion binding"/>
    <property type="evidence" value="ECO:0007669"/>
    <property type="project" value="UniProtKB-KW"/>
</dbReference>
<keyword evidence="7" id="KW-0732">Signal</keyword>
<dbReference type="InterPro" id="IPR050597">
    <property type="entry name" value="Cytochrome_c_Oxidase_Subunit"/>
</dbReference>
<organism evidence="9 10">
    <name type="scientific">Accumulibacter regalis</name>
    <dbReference type="NCBI Taxonomy" id="522306"/>
    <lineage>
        <taxon>Bacteria</taxon>
        <taxon>Pseudomonadati</taxon>
        <taxon>Pseudomonadota</taxon>
        <taxon>Betaproteobacteria</taxon>
        <taxon>Candidatus Accumulibacter</taxon>
    </lineage>
</organism>
<evidence type="ECO:0000259" key="8">
    <source>
        <dbReference type="PROSITE" id="PS51007"/>
    </source>
</evidence>
<dbReference type="Pfam" id="PF00034">
    <property type="entry name" value="Cytochrom_C"/>
    <property type="match status" value="2"/>
</dbReference>
<keyword evidence="10" id="KW-1185">Reference proteome</keyword>
<evidence type="ECO:0000256" key="5">
    <source>
        <dbReference type="ARBA" id="ARBA00023004"/>
    </source>
</evidence>
<feature type="domain" description="Cytochrome c" evidence="8">
    <location>
        <begin position="148"/>
        <end position="230"/>
    </location>
</feature>
<feature type="chain" id="PRO_5001462273" evidence="7">
    <location>
        <begin position="21"/>
        <end position="246"/>
    </location>
</feature>
<name>A0A011R496_ACCRE</name>
<dbReference type="EMBL" id="JEMY01000047">
    <property type="protein sequence ID" value="EXI85954.1"/>
    <property type="molecule type" value="Genomic_DNA"/>
</dbReference>
<dbReference type="GO" id="GO:0020037">
    <property type="term" value="F:heme binding"/>
    <property type="evidence" value="ECO:0007669"/>
    <property type="project" value="InterPro"/>
</dbReference>
<dbReference type="GO" id="GO:0009055">
    <property type="term" value="F:electron transfer activity"/>
    <property type="evidence" value="ECO:0007669"/>
    <property type="project" value="InterPro"/>
</dbReference>
<dbReference type="Proteomes" id="UP000022141">
    <property type="component" value="Unassembled WGS sequence"/>
</dbReference>
<dbReference type="PROSITE" id="PS51007">
    <property type="entry name" value="CYTC"/>
    <property type="match status" value="2"/>
</dbReference>
<feature type="signal peptide" evidence="7">
    <location>
        <begin position="1"/>
        <end position="20"/>
    </location>
</feature>
<dbReference type="STRING" id="1454004.AW11_03286"/>
<evidence type="ECO:0000313" key="9">
    <source>
        <dbReference type="EMBL" id="EXI85954.1"/>
    </source>
</evidence>
<keyword evidence="5 6" id="KW-0408">Iron</keyword>
<evidence type="ECO:0000256" key="1">
    <source>
        <dbReference type="ARBA" id="ARBA00022448"/>
    </source>
</evidence>
<proteinExistence type="predicted"/>
<protein>
    <submittedName>
        <fullName evidence="9">Cytochrome c4</fullName>
    </submittedName>
</protein>
<evidence type="ECO:0000256" key="6">
    <source>
        <dbReference type="PROSITE-ProRule" id="PRU00433"/>
    </source>
</evidence>
<feature type="domain" description="Cytochrome c" evidence="8">
    <location>
        <begin position="52"/>
        <end position="133"/>
    </location>
</feature>
<dbReference type="InterPro" id="IPR009056">
    <property type="entry name" value="Cyt_c-like_dom"/>
</dbReference>
<evidence type="ECO:0000256" key="2">
    <source>
        <dbReference type="ARBA" id="ARBA00022617"/>
    </source>
</evidence>
<dbReference type="eggNOG" id="COG2863">
    <property type="taxonomic scope" value="Bacteria"/>
</dbReference>
<keyword evidence="2 6" id="KW-0349">Heme</keyword>
<keyword evidence="1" id="KW-0813">Transport</keyword>
<dbReference type="PANTHER" id="PTHR33751">
    <property type="entry name" value="CBB3-TYPE CYTOCHROME C OXIDASE SUBUNIT FIXP"/>
    <property type="match status" value="1"/>
</dbReference>
<dbReference type="PATRIC" id="fig|1454004.3.peg.3391"/>
<evidence type="ECO:0000256" key="4">
    <source>
        <dbReference type="ARBA" id="ARBA00022982"/>
    </source>
</evidence>
<dbReference type="SUPFAM" id="SSF46626">
    <property type="entry name" value="Cytochrome c"/>
    <property type="match status" value="2"/>
</dbReference>
<reference evidence="9" key="1">
    <citation type="submission" date="2014-02" db="EMBL/GenBank/DDBJ databases">
        <title>Expanding our view of genomic diversity in Candidatus Accumulibacter clades.</title>
        <authorList>
            <person name="Skennerton C.T."/>
            <person name="Barr J.J."/>
            <person name="Slater F.R."/>
            <person name="Bond P.L."/>
            <person name="Tyson G.W."/>
        </authorList>
    </citation>
    <scope>NUCLEOTIDE SEQUENCE [LARGE SCALE GENOMIC DNA]</scope>
</reference>
<sequence>MFKALAVTVSLILIPVFAVAAPPPQAGAAATGRGSTWNLPYAEKQAALTLMGHAEAGAEIYEARCAACHLPTGGGNPDGSTPRLAGQYTTVLIKQLADIRAGLRENPTMYPVAMSLADAQAIADLAAYIETLCIPRGAGQYEAPDAAKQIAYGKALFAEKCTLCHLPSGDGVKEKFYPVLAGQHYAYLLRQLVDIRDGRRGNAHPGMVKVVAKLNDVQLVALAAYQASLATRVRGWTLHPRLCQPD</sequence>
<gene>
    <name evidence="9" type="primary">cc4_2</name>
    <name evidence="9" type="ORF">AW11_03286</name>
</gene>
<keyword evidence="4" id="KW-0249">Electron transport</keyword>
<dbReference type="PANTHER" id="PTHR33751:SF9">
    <property type="entry name" value="CYTOCHROME C4"/>
    <property type="match status" value="1"/>
</dbReference>